<evidence type="ECO:0000313" key="3">
    <source>
        <dbReference type="Proteomes" id="UP000031565"/>
    </source>
</evidence>
<keyword evidence="3" id="KW-1185">Reference proteome</keyword>
<comment type="caution">
    <text evidence="2">The sequence shown here is derived from an EMBL/GenBank/DDBJ whole genome shotgun (WGS) entry which is preliminary data.</text>
</comment>
<evidence type="ECO:0000313" key="2">
    <source>
        <dbReference type="EMBL" id="PQM32066.1"/>
    </source>
</evidence>
<name>A0A2P6FF28_9MOLU</name>
<dbReference type="Proteomes" id="UP000031565">
    <property type="component" value="Unassembled WGS sequence"/>
</dbReference>
<dbReference type="EMBL" id="JTLV02000001">
    <property type="protein sequence ID" value="PQM32066.1"/>
    <property type="molecule type" value="Genomic_DNA"/>
</dbReference>
<protein>
    <submittedName>
        <fullName evidence="2">Uncharacterized protein</fullName>
    </submittedName>
</protein>
<proteinExistence type="predicted"/>
<reference evidence="2 3" key="1">
    <citation type="journal article" date="2015" name="MBio">
        <title>Genome sequence of the Drosophila melanogaster male-killing Spiroplasma strain MSRO endosymbiont.</title>
        <authorList>
            <person name="Paredes J.C."/>
            <person name="Herren J.K."/>
            <person name="Schupfer F."/>
            <person name="Marin R."/>
            <person name="Claverol S."/>
            <person name="Kuo C.H."/>
            <person name="Lemaitre B."/>
            <person name="Beven L."/>
        </authorList>
    </citation>
    <scope>NUCLEOTIDE SEQUENCE [LARGE SCALE GENOMIC DNA]</scope>
    <source>
        <strain evidence="2 3">MSRO</strain>
    </source>
</reference>
<sequence>MTTSKTVKTTSKASTPKKLVLKNGVEEKWIFIKEQAVVDSTPAMKRSIYRSVGDVYTKTAADYRAKDGSAITTAITAERLIAERLGKSTAQRKAIEAKNHKVANEKLEAIGNGNPAKKAAAKSKGAKKTSAKKTTGGKMALKK</sequence>
<dbReference type="RefSeq" id="WP_052443534.1">
    <property type="nucleotide sequence ID" value="NZ_CM020866.1"/>
</dbReference>
<feature type="compositionally biased region" description="Basic residues" evidence="1">
    <location>
        <begin position="119"/>
        <end position="131"/>
    </location>
</feature>
<dbReference type="AlphaFoldDB" id="A0A2P6FF28"/>
<dbReference type="STRING" id="2138.SMSRO_v1c17820"/>
<evidence type="ECO:0000256" key="1">
    <source>
        <dbReference type="SAM" id="MobiDB-lite"/>
    </source>
</evidence>
<feature type="region of interest" description="Disordered" evidence="1">
    <location>
        <begin position="106"/>
        <end position="143"/>
    </location>
</feature>
<gene>
    <name evidence="2" type="ORF">SMSRO_SF019590</name>
</gene>
<accession>A0A2P6FF28</accession>
<organism evidence="2 3">
    <name type="scientific">Spiroplasma poulsonii</name>
    <dbReference type="NCBI Taxonomy" id="2138"/>
    <lineage>
        <taxon>Bacteria</taxon>
        <taxon>Bacillati</taxon>
        <taxon>Mycoplasmatota</taxon>
        <taxon>Mollicutes</taxon>
        <taxon>Entomoplasmatales</taxon>
        <taxon>Spiroplasmataceae</taxon>
        <taxon>Spiroplasma</taxon>
    </lineage>
</organism>
<dbReference type="OrthoDB" id="9896801at2"/>
<feature type="compositionally biased region" description="Low complexity" evidence="1">
    <location>
        <begin position="132"/>
        <end position="143"/>
    </location>
</feature>